<dbReference type="Gene3D" id="1.10.10.10">
    <property type="entry name" value="Winged helix-like DNA-binding domain superfamily/Winged helix DNA-binding domain"/>
    <property type="match status" value="1"/>
</dbReference>
<gene>
    <name evidence="1" type="ORF">H8718_16575</name>
</gene>
<reference evidence="1" key="1">
    <citation type="submission" date="2020-08" db="EMBL/GenBank/DDBJ databases">
        <title>Genome public.</title>
        <authorList>
            <person name="Liu C."/>
            <person name="Sun Q."/>
        </authorList>
    </citation>
    <scope>NUCLEOTIDE SEQUENCE</scope>
    <source>
        <strain evidence="1">NSJ-12</strain>
    </source>
</reference>
<dbReference type="EMBL" id="JACRSY010000037">
    <property type="protein sequence ID" value="MBC8581134.1"/>
    <property type="molecule type" value="Genomic_DNA"/>
</dbReference>
<accession>A0A926EIR2</accession>
<sequence>MAKEVGVKIIEGKTCLSTGFLADAFGVTKKTVNQWEKKGCPKISHGYWYLPDVLKWRDEANRQMPEDVDIETMPITYQKVFYETQLKKAQTENADLKNAIARGDYLLKSDAIAELERYFIIFKRSALGLVSKIGVDIAPYVDEVEARRVENKIRETINDALEQFAENGICKET</sequence>
<name>A0A926EIR2_9FIRM</name>
<protein>
    <recommendedName>
        <fullName evidence="3">Phage DNA packaging protein Nu1</fullName>
    </recommendedName>
</protein>
<comment type="caution">
    <text evidence="1">The sequence shown here is derived from an EMBL/GenBank/DDBJ whole genome shotgun (WGS) entry which is preliminary data.</text>
</comment>
<proteinExistence type="predicted"/>
<evidence type="ECO:0000313" key="2">
    <source>
        <dbReference type="Proteomes" id="UP000655830"/>
    </source>
</evidence>
<dbReference type="RefSeq" id="WP_249333912.1">
    <property type="nucleotide sequence ID" value="NZ_JACRSY010000037.1"/>
</dbReference>
<keyword evidence="2" id="KW-1185">Reference proteome</keyword>
<dbReference type="InterPro" id="IPR036388">
    <property type="entry name" value="WH-like_DNA-bd_sf"/>
</dbReference>
<evidence type="ECO:0000313" key="1">
    <source>
        <dbReference type="EMBL" id="MBC8581134.1"/>
    </source>
</evidence>
<evidence type="ECO:0008006" key="3">
    <source>
        <dbReference type="Google" id="ProtNLM"/>
    </source>
</evidence>
<dbReference type="AlphaFoldDB" id="A0A926EIR2"/>
<organism evidence="1 2">
    <name type="scientific">Zhenhengia yiwuensis</name>
    <dbReference type="NCBI Taxonomy" id="2763666"/>
    <lineage>
        <taxon>Bacteria</taxon>
        <taxon>Bacillati</taxon>
        <taxon>Bacillota</taxon>
        <taxon>Clostridia</taxon>
        <taxon>Lachnospirales</taxon>
        <taxon>Lachnospiraceae</taxon>
        <taxon>Zhenhengia</taxon>
    </lineage>
</organism>
<dbReference type="Proteomes" id="UP000655830">
    <property type="component" value="Unassembled WGS sequence"/>
</dbReference>